<dbReference type="Proteomes" id="UP001151760">
    <property type="component" value="Unassembled WGS sequence"/>
</dbReference>
<gene>
    <name evidence="2" type="ORF">Tco_0951135</name>
</gene>
<protein>
    <submittedName>
        <fullName evidence="2">Uncharacterized protein</fullName>
    </submittedName>
</protein>
<accession>A0ABQ5DT97</accession>
<evidence type="ECO:0000256" key="1">
    <source>
        <dbReference type="SAM" id="MobiDB-lite"/>
    </source>
</evidence>
<sequence>MATMAENVIVIGFETRPPMLKKCMYDSWKTQIILYIRGKENSDMLKDLIDNNPYQLKPENTVKDTYGVTDIHRPQRVEDLVGQEKSRYDSDIKAVNILLLGFRVDSLKVMRAMLEKNQASGARVVNSVGNVGANQPRQLLAEQLYWSSSPSPPGNVSKPTKVFPKKLPLTSQVLKNLNNARDLLSKFDECIKRRTMLSPHQIESWVQSDIKGAFKKDVIPFFENLKETFKLFEKGFMAEVKEMKDIFEQMEDEELLEEARALKPLNEHIGHASKFAERIQELLVYVSASCLFTQSGNEKWAPVTCHRRKNKPYLDASKTTQTITTITQKHAVKQNTQKTDNTMLPSTRRVSSTNASTSKPRSNIKNDRIPQPSSRSKKNKVETHHRKFKSSTNKKNHISDCNANIKNVALSKNYDIICLSCNEFKSERKPTGQIFKTIGLKWIPTGRTINLVGKPCPPSKDTSAIVVPTGHILTTTVISVDEPCLKLCLRYANARESLSKCMLDTESHPFNLHDFGIERIIWYEELPPWKFNYLGVT</sequence>
<reference evidence="2" key="2">
    <citation type="submission" date="2022-01" db="EMBL/GenBank/DDBJ databases">
        <authorList>
            <person name="Yamashiro T."/>
            <person name="Shiraishi A."/>
            <person name="Satake H."/>
            <person name="Nakayama K."/>
        </authorList>
    </citation>
    <scope>NUCLEOTIDE SEQUENCE</scope>
</reference>
<keyword evidence="3" id="KW-1185">Reference proteome</keyword>
<evidence type="ECO:0000313" key="2">
    <source>
        <dbReference type="EMBL" id="GJT42420.1"/>
    </source>
</evidence>
<feature type="compositionally biased region" description="Polar residues" evidence="1">
    <location>
        <begin position="333"/>
        <end position="363"/>
    </location>
</feature>
<feature type="compositionally biased region" description="Basic residues" evidence="1">
    <location>
        <begin position="375"/>
        <end position="396"/>
    </location>
</feature>
<dbReference type="EMBL" id="BQNB010015642">
    <property type="protein sequence ID" value="GJT42420.1"/>
    <property type="molecule type" value="Genomic_DNA"/>
</dbReference>
<evidence type="ECO:0000313" key="3">
    <source>
        <dbReference type="Proteomes" id="UP001151760"/>
    </source>
</evidence>
<organism evidence="2 3">
    <name type="scientific">Tanacetum coccineum</name>
    <dbReference type="NCBI Taxonomy" id="301880"/>
    <lineage>
        <taxon>Eukaryota</taxon>
        <taxon>Viridiplantae</taxon>
        <taxon>Streptophyta</taxon>
        <taxon>Embryophyta</taxon>
        <taxon>Tracheophyta</taxon>
        <taxon>Spermatophyta</taxon>
        <taxon>Magnoliopsida</taxon>
        <taxon>eudicotyledons</taxon>
        <taxon>Gunneridae</taxon>
        <taxon>Pentapetalae</taxon>
        <taxon>asterids</taxon>
        <taxon>campanulids</taxon>
        <taxon>Asterales</taxon>
        <taxon>Asteraceae</taxon>
        <taxon>Asteroideae</taxon>
        <taxon>Anthemideae</taxon>
        <taxon>Anthemidinae</taxon>
        <taxon>Tanacetum</taxon>
    </lineage>
</organism>
<reference evidence="2" key="1">
    <citation type="journal article" date="2022" name="Int. J. Mol. Sci.">
        <title>Draft Genome of Tanacetum Coccineum: Genomic Comparison of Closely Related Tanacetum-Family Plants.</title>
        <authorList>
            <person name="Yamashiro T."/>
            <person name="Shiraishi A."/>
            <person name="Nakayama K."/>
            <person name="Satake H."/>
        </authorList>
    </citation>
    <scope>NUCLEOTIDE SEQUENCE</scope>
</reference>
<feature type="region of interest" description="Disordered" evidence="1">
    <location>
        <begin position="329"/>
        <end position="396"/>
    </location>
</feature>
<comment type="caution">
    <text evidence="2">The sequence shown here is derived from an EMBL/GenBank/DDBJ whole genome shotgun (WGS) entry which is preliminary data.</text>
</comment>
<name>A0ABQ5DT97_9ASTR</name>
<proteinExistence type="predicted"/>